<accession>A0A8K0JZG0</accession>
<feature type="region of interest" description="Disordered" evidence="3">
    <location>
        <begin position="67"/>
        <end position="105"/>
    </location>
</feature>
<dbReference type="PANTHER" id="PTHR12236:SF86">
    <property type="entry name" value="CCP84AC-RELATED"/>
    <property type="match status" value="1"/>
</dbReference>
<dbReference type="GO" id="GO:0031012">
    <property type="term" value="C:extracellular matrix"/>
    <property type="evidence" value="ECO:0007669"/>
    <property type="project" value="TreeGrafter"/>
</dbReference>
<dbReference type="EMBL" id="KZ308203">
    <property type="protein sequence ID" value="KAG8224610.1"/>
    <property type="molecule type" value="Genomic_DNA"/>
</dbReference>
<keyword evidence="1 2" id="KW-0193">Cuticle</keyword>
<evidence type="ECO:0000313" key="4">
    <source>
        <dbReference type="EMBL" id="KAG8224610.1"/>
    </source>
</evidence>
<feature type="compositionally biased region" description="Basic and acidic residues" evidence="3">
    <location>
        <begin position="272"/>
        <end position="288"/>
    </location>
</feature>
<dbReference type="GO" id="GO:0042302">
    <property type="term" value="F:structural constituent of cuticle"/>
    <property type="evidence" value="ECO:0007669"/>
    <property type="project" value="UniProtKB-UniRule"/>
</dbReference>
<dbReference type="InterPro" id="IPR051217">
    <property type="entry name" value="Insect_Cuticle_Struc_Prot"/>
</dbReference>
<feature type="region of interest" description="Disordered" evidence="3">
    <location>
        <begin position="267"/>
        <end position="293"/>
    </location>
</feature>
<proteinExistence type="predicted"/>
<reference evidence="4" key="2">
    <citation type="submission" date="2017-10" db="EMBL/GenBank/DDBJ databases">
        <title>Ladona fulva Genome sequencing and assembly.</title>
        <authorList>
            <person name="Murali S."/>
            <person name="Richards S."/>
            <person name="Bandaranaike D."/>
            <person name="Bellair M."/>
            <person name="Blankenburg K."/>
            <person name="Chao H."/>
            <person name="Dinh H."/>
            <person name="Doddapaneni H."/>
            <person name="Dugan-Rocha S."/>
            <person name="Elkadiri S."/>
            <person name="Gnanaolivu R."/>
            <person name="Hernandez B."/>
            <person name="Skinner E."/>
            <person name="Javaid M."/>
            <person name="Lee S."/>
            <person name="Li M."/>
            <person name="Ming W."/>
            <person name="Munidasa M."/>
            <person name="Muniz J."/>
            <person name="Nguyen L."/>
            <person name="Hughes D."/>
            <person name="Osuji N."/>
            <person name="Pu L.-L."/>
            <person name="Puazo M."/>
            <person name="Qu C."/>
            <person name="Quiroz J."/>
            <person name="Raj R."/>
            <person name="Weissenberger G."/>
            <person name="Xin Y."/>
            <person name="Zou X."/>
            <person name="Han Y."/>
            <person name="Worley K."/>
            <person name="Muzny D."/>
            <person name="Gibbs R."/>
        </authorList>
    </citation>
    <scope>NUCLEOTIDE SEQUENCE</scope>
    <source>
        <strain evidence="4">Sampled in the wild</strain>
    </source>
</reference>
<dbReference type="InterPro" id="IPR000618">
    <property type="entry name" value="Insect_cuticle"/>
</dbReference>
<dbReference type="GO" id="GO:0005615">
    <property type="term" value="C:extracellular space"/>
    <property type="evidence" value="ECO:0007669"/>
    <property type="project" value="TreeGrafter"/>
</dbReference>
<evidence type="ECO:0000256" key="3">
    <source>
        <dbReference type="SAM" id="MobiDB-lite"/>
    </source>
</evidence>
<feature type="compositionally biased region" description="Basic and acidic residues" evidence="3">
    <location>
        <begin position="460"/>
        <end position="481"/>
    </location>
</feature>
<sequence>MLHRFRRRLGEGGKSAQAGGGGEGALTPTPRRAEPVLSVPPRAFGGVVDGRAAAATWIGRCARSPRSECLPAASRGGGQRGEDSGGGDQIPTDTLGRPLSLNRETTPIVLSSASARSGKPKEPTRDRITFNFPSHFKRLNRDRLAKHRRGEGLSSKSLKEAVSEAYLITGWLEALRERSAFRKFAGEHEISIESTARRNSIKVWNERTEVSVISCSDSIGLATPAIPVLASNPSLFGNLTVFLLQAPNPVTREPHLGVVHFEEQLGGKRRNDKKERLHREASEDRETACADDSALKSSKPLVARGRLLLVARKSNLPTPFPHRMRILPELPHTPVLRSKDVAQERTSQLDAAETEEDEIFREQARNAKYSFSSSVEDSLNDQMISKQETRDGLNVKGSYSYRDGYFERTIHYEADENGYRVVKEETKAIGDGPKPNPNGQAVVRNDFGNAQSEYAISADDLQKDEQSVRSLEREGRVFFSN</sequence>
<name>A0A8K0JZG0_LADFU</name>
<reference evidence="4" key="1">
    <citation type="submission" date="2013-04" db="EMBL/GenBank/DDBJ databases">
        <authorList>
            <person name="Qu J."/>
            <person name="Murali S.C."/>
            <person name="Bandaranaike D."/>
            <person name="Bellair M."/>
            <person name="Blankenburg K."/>
            <person name="Chao H."/>
            <person name="Dinh H."/>
            <person name="Doddapaneni H."/>
            <person name="Downs B."/>
            <person name="Dugan-Rocha S."/>
            <person name="Elkadiri S."/>
            <person name="Gnanaolivu R.D."/>
            <person name="Hernandez B."/>
            <person name="Javaid M."/>
            <person name="Jayaseelan J.C."/>
            <person name="Lee S."/>
            <person name="Li M."/>
            <person name="Ming W."/>
            <person name="Munidasa M."/>
            <person name="Muniz J."/>
            <person name="Nguyen L."/>
            <person name="Ongeri F."/>
            <person name="Osuji N."/>
            <person name="Pu L.-L."/>
            <person name="Puazo M."/>
            <person name="Qu C."/>
            <person name="Quiroz J."/>
            <person name="Raj R."/>
            <person name="Weissenberger G."/>
            <person name="Xin Y."/>
            <person name="Zou X."/>
            <person name="Han Y."/>
            <person name="Richards S."/>
            <person name="Worley K."/>
            <person name="Muzny D."/>
            <person name="Gibbs R."/>
        </authorList>
    </citation>
    <scope>NUCLEOTIDE SEQUENCE</scope>
    <source>
        <strain evidence="4">Sampled in the wild</strain>
    </source>
</reference>
<feature type="region of interest" description="Disordered" evidence="3">
    <location>
        <begin position="1"/>
        <end position="41"/>
    </location>
</feature>
<keyword evidence="5" id="KW-1185">Reference proteome</keyword>
<feature type="compositionally biased region" description="Gly residues" evidence="3">
    <location>
        <begin position="75"/>
        <end position="88"/>
    </location>
</feature>
<dbReference type="AlphaFoldDB" id="A0A8K0JZG0"/>
<feature type="region of interest" description="Disordered" evidence="3">
    <location>
        <begin position="456"/>
        <end position="481"/>
    </location>
</feature>
<protein>
    <submittedName>
        <fullName evidence="4">Uncharacterized protein</fullName>
    </submittedName>
</protein>
<dbReference type="OrthoDB" id="8195082at2759"/>
<dbReference type="Proteomes" id="UP000792457">
    <property type="component" value="Unassembled WGS sequence"/>
</dbReference>
<evidence type="ECO:0000256" key="2">
    <source>
        <dbReference type="PROSITE-ProRule" id="PRU00497"/>
    </source>
</evidence>
<comment type="caution">
    <text evidence="4">The sequence shown here is derived from an EMBL/GenBank/DDBJ whole genome shotgun (WGS) entry which is preliminary data.</text>
</comment>
<organism evidence="4 5">
    <name type="scientific">Ladona fulva</name>
    <name type="common">Scarce chaser dragonfly</name>
    <name type="synonym">Libellula fulva</name>
    <dbReference type="NCBI Taxonomy" id="123851"/>
    <lineage>
        <taxon>Eukaryota</taxon>
        <taxon>Metazoa</taxon>
        <taxon>Ecdysozoa</taxon>
        <taxon>Arthropoda</taxon>
        <taxon>Hexapoda</taxon>
        <taxon>Insecta</taxon>
        <taxon>Pterygota</taxon>
        <taxon>Palaeoptera</taxon>
        <taxon>Odonata</taxon>
        <taxon>Epiprocta</taxon>
        <taxon>Anisoptera</taxon>
        <taxon>Libelluloidea</taxon>
        <taxon>Libellulidae</taxon>
        <taxon>Ladona</taxon>
    </lineage>
</organism>
<evidence type="ECO:0000313" key="5">
    <source>
        <dbReference type="Proteomes" id="UP000792457"/>
    </source>
</evidence>
<dbReference type="Pfam" id="PF00379">
    <property type="entry name" value="Chitin_bind_4"/>
    <property type="match status" value="1"/>
</dbReference>
<dbReference type="PROSITE" id="PS51155">
    <property type="entry name" value="CHIT_BIND_RR_2"/>
    <property type="match status" value="1"/>
</dbReference>
<dbReference type="PANTHER" id="PTHR12236">
    <property type="entry name" value="STRUCTURAL CONTITUENT OF CUTICLE"/>
    <property type="match status" value="1"/>
</dbReference>
<evidence type="ECO:0000256" key="1">
    <source>
        <dbReference type="ARBA" id="ARBA00022460"/>
    </source>
</evidence>
<gene>
    <name evidence="4" type="ORF">J437_LFUL009173</name>
</gene>